<dbReference type="Gene3D" id="1.10.1200.10">
    <property type="entry name" value="ACP-like"/>
    <property type="match status" value="1"/>
</dbReference>
<dbReference type="GeneID" id="91407862"/>
<dbReference type="InterPro" id="IPR036736">
    <property type="entry name" value="ACP-like_sf"/>
</dbReference>
<sequence>METIRYEILEKILRAQLPALEREAVIPQDLPLATVGLDSVATVVLMDTLEDICGVTFPDEAIAPATFRTPGSLWAVLGRLASG</sequence>
<evidence type="ECO:0000259" key="1">
    <source>
        <dbReference type="PROSITE" id="PS50075"/>
    </source>
</evidence>
<organism evidence="2 3">
    <name type="scientific">Streptomyces goshikiensis</name>
    <dbReference type="NCBI Taxonomy" id="1942"/>
    <lineage>
        <taxon>Bacteria</taxon>
        <taxon>Bacillati</taxon>
        <taxon>Actinomycetota</taxon>
        <taxon>Actinomycetes</taxon>
        <taxon>Kitasatosporales</taxon>
        <taxon>Streptomycetaceae</taxon>
        <taxon>Streptomyces</taxon>
    </lineage>
</organism>
<dbReference type="InterPro" id="IPR009081">
    <property type="entry name" value="PP-bd_ACP"/>
</dbReference>
<reference evidence="2" key="1">
    <citation type="submission" date="2022-10" db="EMBL/GenBank/DDBJ databases">
        <title>The complete genomes of actinobacterial strains from the NBC collection.</title>
        <authorList>
            <person name="Joergensen T.S."/>
            <person name="Alvarez Arevalo M."/>
            <person name="Sterndorff E.B."/>
            <person name="Faurdal D."/>
            <person name="Vuksanovic O."/>
            <person name="Mourched A.-S."/>
            <person name="Charusanti P."/>
            <person name="Shaw S."/>
            <person name="Blin K."/>
            <person name="Weber T."/>
        </authorList>
    </citation>
    <scope>NUCLEOTIDE SEQUENCE</scope>
    <source>
        <strain evidence="2">NBC_00283</strain>
    </source>
</reference>
<dbReference type="PROSITE" id="PS50075">
    <property type="entry name" value="CARRIER"/>
    <property type="match status" value="1"/>
</dbReference>
<accession>A0ABZ1RW64</accession>
<dbReference type="Pfam" id="PF00550">
    <property type="entry name" value="PP-binding"/>
    <property type="match status" value="1"/>
</dbReference>
<protein>
    <submittedName>
        <fullName evidence="2">Phosphopantetheine-binding protein</fullName>
    </submittedName>
</protein>
<keyword evidence="3" id="KW-1185">Reference proteome</keyword>
<dbReference type="EMBL" id="CP108057">
    <property type="protein sequence ID" value="WUO50114.1"/>
    <property type="molecule type" value="Genomic_DNA"/>
</dbReference>
<evidence type="ECO:0000313" key="2">
    <source>
        <dbReference type="EMBL" id="WUO50114.1"/>
    </source>
</evidence>
<evidence type="ECO:0000313" key="3">
    <source>
        <dbReference type="Proteomes" id="UP001432075"/>
    </source>
</evidence>
<proteinExistence type="predicted"/>
<dbReference type="SUPFAM" id="SSF47336">
    <property type="entry name" value="ACP-like"/>
    <property type="match status" value="1"/>
</dbReference>
<feature type="domain" description="Carrier" evidence="1">
    <location>
        <begin position="3"/>
        <end position="81"/>
    </location>
</feature>
<dbReference type="Proteomes" id="UP001432075">
    <property type="component" value="Chromosome"/>
</dbReference>
<gene>
    <name evidence="2" type="ORF">OHU17_32115</name>
</gene>
<name>A0ABZ1RW64_9ACTN</name>
<dbReference type="RefSeq" id="WP_053065725.1">
    <property type="nucleotide sequence ID" value="NZ_BMVE01000010.1"/>
</dbReference>